<accession>A0A378U6F1</accession>
<dbReference type="Proteomes" id="UP000255389">
    <property type="component" value="Unassembled WGS sequence"/>
</dbReference>
<dbReference type="AlphaFoldDB" id="A0A378U6F1"/>
<reference evidence="1 2" key="1">
    <citation type="submission" date="2018-06" db="EMBL/GenBank/DDBJ databases">
        <authorList>
            <consortium name="Pathogen Informatics"/>
            <person name="Doyle S."/>
        </authorList>
    </citation>
    <scope>NUCLEOTIDE SEQUENCE [LARGE SCALE GENOMIC DNA]</scope>
    <source>
        <strain evidence="1 2">NCTC1542</strain>
    </source>
</reference>
<name>A0A378U6F1_MYCFO</name>
<proteinExistence type="predicted"/>
<evidence type="ECO:0000313" key="1">
    <source>
        <dbReference type="EMBL" id="STZ72845.1"/>
    </source>
</evidence>
<dbReference type="EMBL" id="UGQY01000001">
    <property type="protein sequence ID" value="STZ72845.1"/>
    <property type="molecule type" value="Genomic_DNA"/>
</dbReference>
<sequence>MRKSPSSKDFGDFCIEGPEFEETAELLRRVEA</sequence>
<evidence type="ECO:0000313" key="2">
    <source>
        <dbReference type="Proteomes" id="UP000255389"/>
    </source>
</evidence>
<gene>
    <name evidence="1" type="ORF">NCTC1542_00383</name>
</gene>
<protein>
    <submittedName>
        <fullName evidence="1">Uncharacterized protein</fullName>
    </submittedName>
</protein>
<organism evidence="1 2">
    <name type="scientific">Mycolicibacterium fortuitum</name>
    <name type="common">Mycobacterium fortuitum</name>
    <dbReference type="NCBI Taxonomy" id="1766"/>
    <lineage>
        <taxon>Bacteria</taxon>
        <taxon>Bacillati</taxon>
        <taxon>Actinomycetota</taxon>
        <taxon>Actinomycetes</taxon>
        <taxon>Mycobacteriales</taxon>
        <taxon>Mycobacteriaceae</taxon>
        <taxon>Mycolicibacterium</taxon>
    </lineage>
</organism>